<comment type="caution">
    <text evidence="3">The sequence shown here is derived from an EMBL/GenBank/DDBJ whole genome shotgun (WGS) entry which is preliminary data.</text>
</comment>
<dbReference type="Pfam" id="PF17033">
    <property type="entry name" value="Peptidase_M99"/>
    <property type="match status" value="1"/>
</dbReference>
<evidence type="ECO:0000313" key="4">
    <source>
        <dbReference type="Proteomes" id="UP000032233"/>
    </source>
</evidence>
<dbReference type="InterPro" id="IPR031489">
    <property type="entry name" value="Peptidase_M99"/>
</dbReference>
<dbReference type="Proteomes" id="UP000032233">
    <property type="component" value="Unassembled WGS sequence"/>
</dbReference>
<organism evidence="3 4">
    <name type="scientific">Dethiosulfatarculus sandiegensis</name>
    <dbReference type="NCBI Taxonomy" id="1429043"/>
    <lineage>
        <taxon>Bacteria</taxon>
        <taxon>Pseudomonadati</taxon>
        <taxon>Thermodesulfobacteriota</taxon>
        <taxon>Desulfarculia</taxon>
        <taxon>Desulfarculales</taxon>
        <taxon>Desulfarculaceae</taxon>
        <taxon>Dethiosulfatarculus</taxon>
    </lineage>
</organism>
<protein>
    <recommendedName>
        <fullName evidence="2">D,L-carboxypeptidase peptidase domain-containing protein</fullName>
    </recommendedName>
</protein>
<evidence type="ECO:0000256" key="1">
    <source>
        <dbReference type="SAM" id="SignalP"/>
    </source>
</evidence>
<dbReference type="CDD" id="cd06243">
    <property type="entry name" value="M14_CP_Csd4-like"/>
    <property type="match status" value="1"/>
</dbReference>
<dbReference type="RefSeq" id="WP_052515055.1">
    <property type="nucleotide sequence ID" value="NZ_AZAC01000012.1"/>
</dbReference>
<dbReference type="EMBL" id="AZAC01000012">
    <property type="protein sequence ID" value="KIX14082.1"/>
    <property type="molecule type" value="Genomic_DNA"/>
</dbReference>
<dbReference type="InterPro" id="IPR053138">
    <property type="entry name" value="N-alpha-Ac-DABA_deacetylase"/>
</dbReference>
<feature type="chain" id="PRO_5002258570" description="D,L-carboxypeptidase peptidase domain-containing protein" evidence="1">
    <location>
        <begin position="25"/>
        <end position="598"/>
    </location>
</feature>
<dbReference type="InParanoid" id="A0A0D2GGQ2"/>
<dbReference type="STRING" id="1429043.X474_10635"/>
<gene>
    <name evidence="3" type="ORF">X474_10635</name>
</gene>
<evidence type="ECO:0000313" key="3">
    <source>
        <dbReference type="EMBL" id="KIX14082.1"/>
    </source>
</evidence>
<dbReference type="SUPFAM" id="SSF53187">
    <property type="entry name" value="Zn-dependent exopeptidases"/>
    <property type="match status" value="1"/>
</dbReference>
<dbReference type="OrthoDB" id="10830at2"/>
<dbReference type="Gene3D" id="3.40.630.10">
    <property type="entry name" value="Zn peptidases"/>
    <property type="match status" value="1"/>
</dbReference>
<proteinExistence type="predicted"/>
<accession>A0A0D2GGQ2</accession>
<dbReference type="PANTHER" id="PTHR37326:SF1">
    <property type="entry name" value="BLL3975 PROTEIN"/>
    <property type="match status" value="1"/>
</dbReference>
<dbReference type="AlphaFoldDB" id="A0A0D2GGQ2"/>
<evidence type="ECO:0000259" key="2">
    <source>
        <dbReference type="Pfam" id="PF17033"/>
    </source>
</evidence>
<name>A0A0D2GGQ2_9BACT</name>
<feature type="domain" description="D,L-carboxypeptidase peptidase" evidence="2">
    <location>
        <begin position="55"/>
        <end position="284"/>
    </location>
</feature>
<sequence length="598" mass="66655">MKPGFWVFLCMFIMAGLLPVTATAQKRPCLEHRVYFDGTPNQLDVYHIRGTHPGKTLMILGGIQGDEPGGFLSADLYADIALIKGDLIVVPRANLYSIIKNHRGPDGDMNRQFGDPVTARRHKEIVSILKKLIAQSDCLLNLHDGSGFFRPKWEGPMANPKRYGQSLIADTDVFVNHKGKKLDLKGMAEEVLAKVNLQIKNPKYHLLFNNHATASPQTLHKEQRRSATYYALMKCGIPAFGVESSKSLPTVGMKVRHHILVINAFMDLLGIERENPASMLPKPVLQFVLLSVNGKDPVMVSKNRTLAIRPGDKVKVLHIEANYERGLTCDFLGVGSINDLRRDVRINKSTTLVVRKDNARLGNVKIRVLSGEETLFTTVRSPILYFLVEVEGQRRVLANGEELKLIRGDNFKIVDVLTNLPSPNSLTVNLKGFVPAVPGKNQGEDRGYEVRTARDLMSRFSHCPASYNKDLSCHRVLAKQGNRILGEITVVLRPAKLDYLVLKRKNGGKMVYHDGESVRAHPGEKLEVVDLKTNLSSGRGLTLALHKSGKNVNLKGRLIDTSRDIFKNPRPKKSDKVKLVVLRADQTIGHIRLDIGEK</sequence>
<feature type="signal peptide" evidence="1">
    <location>
        <begin position="1"/>
        <end position="24"/>
    </location>
</feature>
<dbReference type="PANTHER" id="PTHR37326">
    <property type="entry name" value="BLL3975 PROTEIN"/>
    <property type="match status" value="1"/>
</dbReference>
<keyword evidence="1" id="KW-0732">Signal</keyword>
<reference evidence="3 4" key="1">
    <citation type="submission" date="2013-11" db="EMBL/GenBank/DDBJ databases">
        <title>Metagenomic analysis of a methanogenic consortium involved in long chain n-alkane degradation.</title>
        <authorList>
            <person name="Davidova I.A."/>
            <person name="Callaghan A.V."/>
            <person name="Wawrik B."/>
            <person name="Pruitt S."/>
            <person name="Marks C."/>
            <person name="Duncan K.E."/>
            <person name="Suflita J.M."/>
        </authorList>
    </citation>
    <scope>NUCLEOTIDE SEQUENCE [LARGE SCALE GENOMIC DNA]</scope>
    <source>
        <strain evidence="3 4">SPR</strain>
    </source>
</reference>
<keyword evidence="4" id="KW-1185">Reference proteome</keyword>